<dbReference type="PANTHER" id="PTHR32305">
    <property type="match status" value="1"/>
</dbReference>
<protein>
    <submittedName>
        <fullName evidence="1">YD repeat-containing protein</fullName>
    </submittedName>
</protein>
<dbReference type="Proteomes" id="UP000535937">
    <property type="component" value="Unassembled WGS sequence"/>
</dbReference>
<feature type="non-terminal residue" evidence="1">
    <location>
        <position position="2803"/>
    </location>
</feature>
<dbReference type="NCBIfam" id="TIGR01643">
    <property type="entry name" value="YD_repeat_2x"/>
    <property type="match status" value="11"/>
</dbReference>
<sequence>MNLSSDFVQHSYNDPQNFDISNWEIYDTAPAGATMQAVYDSSLQRNVVEVSGSGTGNGFRVWKNPQRETWQITDGTVARAEVNFSGSTIFYYKINTSNGSAYVSYNSSLTQPKITVSTSGVIYYNFPLDAQYLDGNWHAFERDIQADIYSLDPSSQLLEINNFLVRGSGRIGTIEIDTHTPTGNGELLDGRYTVEVDLTYKSGSTSSTSFDYELGTQYEYHPTEFRWPASTRPAGSVAVFEYESSPGTWTSVPVAEDGTDLKVILGDIDDETIAEGTYNFRIRYEQGGEVVKETIGSPTLDVAMGVEPSNFDFQYTVVSLQSNSGHAISGYPASIGSNPVLEKIVAVVKDNSGQVVSTAETWPQLFGSYNGQVNLSIGSQLASGAAYTVELTLHYEDGSTSNKSPFTVEVGDQPAQDQMISWSEAAYAPQADEITHFEYRRAGSQDDWNSVAVSQNGSDFSVNLGYALSGNYEYRASSYRDADGNGYTANDRLLRTLSGTFGANSSGSVSADWDIPTYQRASLEGYAIEGYLSAAEAADIAWLEAVVTDNATGSPISAQPALTWIDPATLRDGSFAGRVNLLVGDQLPDGDYTVQITRHSIDGNSAVDTAFQHQVGLQQEAVVNPQLALVLDEPYGATAVSLSIRPVSGGAWEPLPIDLANWSAELDKASHPNGVYEYQLSYTLDVGGTPITKSGVGRFTLTAGESTIQALSATASGVDLSDARIERSFYNDAGRVAATLDAEGYLTEYHYNRAGQLVSTTQYTNRVADYANNAHWLNSGTLQTLRPAADPAFDRSSYWLYDGQGREAAVIDAEGYVTEHQYDAAGNRVRSTRYADSLHDLNELNTALAAVGNDASRLSLGSDRGLGQVRPLASSDDRVTEWRYDARNQVTHTTDATGNTSSFTYTAGGQLETSRSGIAVTAGSILDNYLDNYQGNPTFTANTSAARDHTTEYDVQGRVIAEKDHLGRVVISHSYDDSGRRIAATDANGYTTHYAYTADGNLKYSVSPVFVPGTSSIEWQVTEFSYNAFGEMTQTRTYANRLSNTLLGGLGLNGDAATLDSSVAGLADAADVITATEYTQRGQVDNATDGEGFVTEYQYNAFGERTQLSQAIDRANTQQAVTDFSYSRRGQLETTTSHLTVGPFATVSSSSVYNAFGEVASSTDGRGFTSDYLYDRLGQLVTQTNALEQQTTFSYDAFGRMLTRTDALNRSTTYQYDDASRTQTVTTPEGVQTKTVNNLHGETFEVYLKVNGNWQRQAQYQYDTQGNLTDTTDALNNTASREYNAAGQLTATVDERGVRSEVSYDPQGRVLTRTQDVGGLNLTTTNRYGHRFEESVDASGSVTRTEYDNNGRVARVIVDATQDGSGLNLLTQYDYDGQGNLLEVKEGSLTGGINGTASYTRTTAYSYDELGRVQSETIDPNGLAITTSYQYDQNGNRTVITNALGYSTYFVYDALGRERFALMPLFLNAASNMQYTATEKQYDAAGQLVTSIEHVGAHELPATLDEATVAAAIAGGSDRSTTYLYNDDGQLTHTVDNLGQVTETVYDSAGRVSAVIRFADRIDPTTETVADDLVRDTSVDRETRYQYDAAGRQTHTLRVFEQGGVQYAYVTETLYTDRGEIAGEIAYAQAINLATQTPADLNPEAADNRHSTFVYDAAGRRTHTVDSLGFVTETRYDDINNTETVIRYANGISVLAASSWDGLTAADLSIVASQQKDQVIVTQYDSAGRKDSLTEKVWNQATAQLDSFTENYGYDALGNRIEIIDQRNFKTTFSYDAAGRLTHKLVPQDGSNGYLSTWTYDAQGQVKTETHYSQAVAQTTDPSSIDTQTLAHAQDRSTTYTYNARGNLRAETDSAGVVTEHAYNAFGEEWRTIEAKGLAEQRVTYRGFDQLGRLVEETSGLPDWAQSTIQNRHSLTEAELGADEQVATTYFTYNSFGELETLVSPRGPGYVSQQHHDQLGRKVGETDAQGGVTQTLLDAFGNIVATTDPNGNTGVFFYDVNNQLTHQVNPDGAVTTYVYDTFGQATDVRTYAQKLPAGTDIANLTRAGLVSLLNGTQDPISDRHTTNEYDNRGQLLKTTRHGYDLINGVATQGVTQYAYDQSGNRVATIDALGGRTDYVLDAQGRITKETGPQFNATLSAHSTATASVRAITEYSYNAFDRISASEGKYWDVSAALEKTAPGGVRTTQMAYDHNGQLLTLIGPSFTAANNAATNNPDFDGSIGTVTLKQASEKRYDALGRLIYEGQRGLQSAVLNADGSVSGTQHGQVQASTYSYNRLDQQIFALDADGGLTYQQHDAAGNIKTETRYDQRLKINGATWSGAIAQLNLNNPAEHWRTDAQALQANEFTTGRSTHYQYNANNLLINSESDSGVFFDLNNLIDPQSTSGDQQELQNGFSLGSTQSSQVIYDANGNSIIQIDGKDQPSFAVYDAAGNRVLAVDRLGYVTEYEYDGLGQVIGETRYAGALDFANLKFANLAAPADNQARQTWIQDFYNTDRAALVANIVTGEERTTEYVYNGQGLLVEERTKGESFTRVSNSGTALNVSQVESDLVTRYGYNDAGQLKDTVRYDGNENAADSRIETITYNKLGQQTQTQGAEYTDYLGNSVRGTVSYRYDLYGNRTAEIVHNDSGNQVTSHSYNALGKRTETRDARENSGDANYEGKTQFTFDAFGNAVYQTQYQTDIDNNQSQVVTWLQYDAQGRETARTNNVDQTEFGENVQHDIAYNTHGQVIGKGINTDARDSVIGGKYQEYYVYDDLGRLFKTNSGNGTPRLYLYDQNGNATLEISAINNNSLDTILTAQQA</sequence>
<dbReference type="InterPro" id="IPR031325">
    <property type="entry name" value="RHS_repeat"/>
</dbReference>
<dbReference type="InterPro" id="IPR050708">
    <property type="entry name" value="T6SS_VgrG/RHS"/>
</dbReference>
<evidence type="ECO:0000313" key="2">
    <source>
        <dbReference type="Proteomes" id="UP000535937"/>
    </source>
</evidence>
<proteinExistence type="predicted"/>
<comment type="caution">
    <text evidence="1">The sequence shown here is derived from an EMBL/GenBank/DDBJ whole genome shotgun (WGS) entry which is preliminary data.</text>
</comment>
<dbReference type="PANTHER" id="PTHR32305:SF15">
    <property type="entry name" value="PROTEIN RHSA-RELATED"/>
    <property type="match status" value="1"/>
</dbReference>
<reference evidence="1 2" key="1">
    <citation type="submission" date="2020-08" db="EMBL/GenBank/DDBJ databases">
        <title>Genomic Encyclopedia of Type Strains, Phase III (KMG-III): the genomes of soil and plant-associated and newly described type strains.</title>
        <authorList>
            <person name="Whitman W."/>
        </authorList>
    </citation>
    <scope>NUCLEOTIDE SEQUENCE [LARGE SCALE GENOMIC DNA]</scope>
    <source>
        <strain evidence="1 2">CECT 8799</strain>
    </source>
</reference>
<dbReference type="Gene3D" id="2.180.10.10">
    <property type="entry name" value="RHS repeat-associated core"/>
    <property type="match status" value="7"/>
</dbReference>
<gene>
    <name evidence="1" type="ORF">FHS09_004529</name>
</gene>
<organism evidence="1 2">
    <name type="scientific">Microbulbifer rhizosphaerae</name>
    <dbReference type="NCBI Taxonomy" id="1562603"/>
    <lineage>
        <taxon>Bacteria</taxon>
        <taxon>Pseudomonadati</taxon>
        <taxon>Pseudomonadota</taxon>
        <taxon>Gammaproteobacteria</taxon>
        <taxon>Cellvibrionales</taxon>
        <taxon>Microbulbiferaceae</taxon>
        <taxon>Microbulbifer</taxon>
    </lineage>
</organism>
<evidence type="ECO:0000313" key="1">
    <source>
        <dbReference type="EMBL" id="MBB3063664.1"/>
    </source>
</evidence>
<dbReference type="Pfam" id="PF05593">
    <property type="entry name" value="RHS_repeat"/>
    <property type="match status" value="9"/>
</dbReference>
<name>A0A7W4WG97_9GAMM</name>
<accession>A0A7W4WG97</accession>
<dbReference type="InterPro" id="IPR006530">
    <property type="entry name" value="YD"/>
</dbReference>
<keyword evidence="2" id="KW-1185">Reference proteome</keyword>
<dbReference type="EMBL" id="JACHWZ010000045">
    <property type="protein sequence ID" value="MBB3063664.1"/>
    <property type="molecule type" value="Genomic_DNA"/>
</dbReference>